<dbReference type="RefSeq" id="XP_025350211.1">
    <property type="nucleotide sequence ID" value="XM_025489046.1"/>
</dbReference>
<dbReference type="AlphaFoldDB" id="A0A316UF62"/>
<dbReference type="GeneID" id="37010780"/>
<protein>
    <submittedName>
        <fullName evidence="1">Uncharacterized protein</fullName>
    </submittedName>
</protein>
<evidence type="ECO:0000313" key="2">
    <source>
        <dbReference type="Proteomes" id="UP000245942"/>
    </source>
</evidence>
<dbReference type="EMBL" id="KZ819322">
    <property type="protein sequence ID" value="PWN23051.1"/>
    <property type="molecule type" value="Genomic_DNA"/>
</dbReference>
<dbReference type="Proteomes" id="UP000245942">
    <property type="component" value="Unassembled WGS sequence"/>
</dbReference>
<organism evidence="1 2">
    <name type="scientific">Pseudomicrostroma glucosiphilum</name>
    <dbReference type="NCBI Taxonomy" id="1684307"/>
    <lineage>
        <taxon>Eukaryota</taxon>
        <taxon>Fungi</taxon>
        <taxon>Dikarya</taxon>
        <taxon>Basidiomycota</taxon>
        <taxon>Ustilaginomycotina</taxon>
        <taxon>Exobasidiomycetes</taxon>
        <taxon>Microstromatales</taxon>
        <taxon>Microstromatales incertae sedis</taxon>
        <taxon>Pseudomicrostroma</taxon>
    </lineage>
</organism>
<reference evidence="1 2" key="1">
    <citation type="journal article" date="2018" name="Mol. Biol. Evol.">
        <title>Broad Genomic Sampling Reveals a Smut Pathogenic Ancestry of the Fungal Clade Ustilaginomycotina.</title>
        <authorList>
            <person name="Kijpornyongpan T."/>
            <person name="Mondo S.J."/>
            <person name="Barry K."/>
            <person name="Sandor L."/>
            <person name="Lee J."/>
            <person name="Lipzen A."/>
            <person name="Pangilinan J."/>
            <person name="LaButti K."/>
            <person name="Hainaut M."/>
            <person name="Henrissat B."/>
            <person name="Grigoriev I.V."/>
            <person name="Spatafora J.W."/>
            <person name="Aime M.C."/>
        </authorList>
    </citation>
    <scope>NUCLEOTIDE SEQUENCE [LARGE SCALE GENOMIC DNA]</scope>
    <source>
        <strain evidence="1 2">MCA 4718</strain>
    </source>
</reference>
<accession>A0A316UF62</accession>
<sequence>MFAQIVLQSFRFTPYFLTRLLSPRPPSLPSLPSQQARQVSSCPCSPDRSGAQCMPSSTEATLPGLLTSLAQELSRELRGRGCRVRLTAAKAEQLALDLALVHFGVRVACLIDAFLPTAASIEALSAVLERFFPNAPTAEGRSWILVQHVPSEQLYLVHPALVGELSADLVTARGGALDEASPVIWLDARSTVRAGTRLTRSPSHLTRSLDELLQHLDKGEELIYLEGPEGQQEEKTQRRRTLEGVSLAGLLLEYGGVYSLLEKG</sequence>
<proteinExistence type="predicted"/>
<gene>
    <name evidence="1" type="ORF">BCV69DRAFT_106533</name>
</gene>
<evidence type="ECO:0000313" key="1">
    <source>
        <dbReference type="EMBL" id="PWN23051.1"/>
    </source>
</evidence>
<keyword evidence="2" id="KW-1185">Reference proteome</keyword>
<name>A0A316UF62_9BASI</name>